<reference evidence="2" key="1">
    <citation type="journal article" date="2023" name="Plant J.">
        <title>The genome of the king protea, Protea cynaroides.</title>
        <authorList>
            <person name="Chang J."/>
            <person name="Duong T.A."/>
            <person name="Schoeman C."/>
            <person name="Ma X."/>
            <person name="Roodt D."/>
            <person name="Barker N."/>
            <person name="Li Z."/>
            <person name="Van de Peer Y."/>
            <person name="Mizrachi E."/>
        </authorList>
    </citation>
    <scope>NUCLEOTIDE SEQUENCE</scope>
    <source>
        <tissue evidence="2">Young leaves</tissue>
    </source>
</reference>
<dbReference type="PROSITE" id="PS50088">
    <property type="entry name" value="ANK_REPEAT"/>
    <property type="match status" value="1"/>
</dbReference>
<gene>
    <name evidence="2" type="ORF">NE237_010227</name>
</gene>
<accession>A0A9Q0KYW7</accession>
<evidence type="ECO:0000313" key="2">
    <source>
        <dbReference type="EMBL" id="KAJ4979447.1"/>
    </source>
</evidence>
<evidence type="ECO:0000256" key="1">
    <source>
        <dbReference type="PROSITE-ProRule" id="PRU00023"/>
    </source>
</evidence>
<keyword evidence="1" id="KW-0040">ANK repeat</keyword>
<name>A0A9Q0KYW7_9MAGN</name>
<dbReference type="Gene3D" id="1.25.40.20">
    <property type="entry name" value="Ankyrin repeat-containing domain"/>
    <property type="match status" value="1"/>
</dbReference>
<dbReference type="InterPro" id="IPR036770">
    <property type="entry name" value="Ankyrin_rpt-contain_sf"/>
</dbReference>
<dbReference type="AlphaFoldDB" id="A0A9Q0KYW7"/>
<dbReference type="PANTHER" id="PTHR24121">
    <property type="entry name" value="NO MECHANORECEPTOR POTENTIAL C, ISOFORM D-RELATED"/>
    <property type="match status" value="1"/>
</dbReference>
<feature type="repeat" description="ANK" evidence="1">
    <location>
        <begin position="64"/>
        <end position="86"/>
    </location>
</feature>
<dbReference type="PANTHER" id="PTHR24121:SF21">
    <property type="entry name" value="ANKYRIN REPEAT FAMILY PROTEIN"/>
    <property type="match status" value="1"/>
</dbReference>
<evidence type="ECO:0000313" key="3">
    <source>
        <dbReference type="Proteomes" id="UP001141806"/>
    </source>
</evidence>
<dbReference type="OrthoDB" id="1880601at2759"/>
<comment type="caution">
    <text evidence="2">The sequence shown here is derived from an EMBL/GenBank/DDBJ whole genome shotgun (WGS) entry which is preliminary data.</text>
</comment>
<dbReference type="Pfam" id="PF12796">
    <property type="entry name" value="Ank_2"/>
    <property type="match status" value="1"/>
</dbReference>
<sequence>MKSTRYTWCLPFYTAIVDGDWKTVSEFFSKNKGFLVALNKRQDNLAKELIKIMSAEDLSRQNKTGRTTLHIAASDGNIEIVKAIVEPVRAGAKKSTPVMDAASASEKKVVNYLYPITRSQEAHWKEDHPSEWEIAIANLLNCFIWCDFYGCGRDDSHFRTLKEAFCISKFIPNQKKGKWEVQILFSESHVLM</sequence>
<dbReference type="EMBL" id="JAMYWD010000002">
    <property type="protein sequence ID" value="KAJ4979447.1"/>
    <property type="molecule type" value="Genomic_DNA"/>
</dbReference>
<proteinExistence type="predicted"/>
<dbReference type="PROSITE" id="PS50297">
    <property type="entry name" value="ANK_REP_REGION"/>
    <property type="match status" value="1"/>
</dbReference>
<protein>
    <submittedName>
        <fullName evidence="2">Uncharacterized protein</fullName>
    </submittedName>
</protein>
<dbReference type="Proteomes" id="UP001141806">
    <property type="component" value="Unassembled WGS sequence"/>
</dbReference>
<dbReference type="SUPFAM" id="SSF48403">
    <property type="entry name" value="Ankyrin repeat"/>
    <property type="match status" value="1"/>
</dbReference>
<dbReference type="InterPro" id="IPR002110">
    <property type="entry name" value="Ankyrin_rpt"/>
</dbReference>
<organism evidence="2 3">
    <name type="scientific">Protea cynaroides</name>
    <dbReference type="NCBI Taxonomy" id="273540"/>
    <lineage>
        <taxon>Eukaryota</taxon>
        <taxon>Viridiplantae</taxon>
        <taxon>Streptophyta</taxon>
        <taxon>Embryophyta</taxon>
        <taxon>Tracheophyta</taxon>
        <taxon>Spermatophyta</taxon>
        <taxon>Magnoliopsida</taxon>
        <taxon>Proteales</taxon>
        <taxon>Proteaceae</taxon>
        <taxon>Protea</taxon>
    </lineage>
</organism>
<keyword evidence="3" id="KW-1185">Reference proteome</keyword>